<protein>
    <submittedName>
        <fullName evidence="1">Uncharacterized protein</fullName>
    </submittedName>
</protein>
<organism evidence="1 2">
    <name type="scientific">Paenibacillus glucanolyticus</name>
    <dbReference type="NCBI Taxonomy" id="59843"/>
    <lineage>
        <taxon>Bacteria</taxon>
        <taxon>Bacillati</taxon>
        <taxon>Bacillota</taxon>
        <taxon>Bacilli</taxon>
        <taxon>Bacillales</taxon>
        <taxon>Paenibacillaceae</taxon>
        <taxon>Paenibacillus</taxon>
    </lineage>
</organism>
<dbReference type="Proteomes" id="UP000076796">
    <property type="component" value="Unassembled WGS sequence"/>
</dbReference>
<reference evidence="1" key="1">
    <citation type="journal article" date="2016" name="Genome Announc.">
        <title>Draft genomes of two strains of Paenibacillus glucanolyticus with capability to degrade lignocellulose.</title>
        <authorList>
            <person name="Mathews S.L."/>
            <person name="Pawlak J."/>
            <person name="Grunden A.M."/>
        </authorList>
    </citation>
    <scope>NUCLEOTIDE SEQUENCE [LARGE SCALE GENOMIC DNA]</scope>
    <source>
        <strain evidence="1">SLM1</strain>
    </source>
</reference>
<evidence type="ECO:0000313" key="1">
    <source>
        <dbReference type="EMBL" id="KZS44929.1"/>
    </source>
</evidence>
<proteinExistence type="predicted"/>
<evidence type="ECO:0000313" key="2">
    <source>
        <dbReference type="Proteomes" id="UP000076796"/>
    </source>
</evidence>
<comment type="caution">
    <text evidence="1">The sequence shown here is derived from an EMBL/GenBank/DDBJ whole genome shotgun (WGS) entry which is preliminary data.</text>
</comment>
<dbReference type="AlphaFoldDB" id="A0A163GEE9"/>
<keyword evidence="2" id="KW-1185">Reference proteome</keyword>
<gene>
    <name evidence="1" type="ORF">AWU65_02790</name>
</gene>
<accession>A0A163GEE9</accession>
<dbReference type="OrthoDB" id="2679871at2"/>
<sequence>MEEDIVEQELPDLGYAEGFDYLYQLLSHLTSSKQWFGHKVSLMVRLSRETQQSHVSRADIEAMFPQYTAKELDTILNSLIEGTWLVRQEGTLQYSLSKSGLLFLRFLPFLYRGDEMDEMSFQLAVTEILKVADLMGLSLSSMELLRDQILYSVRRHISELANALVSRNDERIRKLIHKISEFVGNIDELIKRMSDITNYKISKGLELTEADKHGIEILLTFHQRVMSLYDERKQYYLDHQVLGSAPFTKSDIDRLLSGSSFYQMTAWIDKGVFTPSGSSWFDENNLIESLQLFLQQRKHSRGRRISRKVSGGEEMLENMFIESPYSEKLTTALIEEFKVKESLTLEQFLQPLSEKVEGFMYLAALCAMENQKFLWRDSPFIGYTLDTKMHSLTLQEHLFHQLSDALIERMGTHV</sequence>
<dbReference type="EMBL" id="LWMH01000001">
    <property type="protein sequence ID" value="KZS44929.1"/>
    <property type="molecule type" value="Genomic_DNA"/>
</dbReference>
<name>A0A163GEE9_9BACL</name>
<dbReference type="RefSeq" id="WP_063477433.1">
    <property type="nucleotide sequence ID" value="NZ_LWMH01000001.1"/>
</dbReference>